<dbReference type="EMBL" id="BBMZ01000007">
    <property type="protein sequence ID" value="GAL57504.1"/>
    <property type="molecule type" value="Genomic_DNA"/>
</dbReference>
<dbReference type="InterPro" id="IPR001173">
    <property type="entry name" value="Glyco_trans_2-like"/>
</dbReference>
<dbReference type="GO" id="GO:0016757">
    <property type="term" value="F:glycosyltransferase activity"/>
    <property type="evidence" value="ECO:0007669"/>
    <property type="project" value="UniProtKB-KW"/>
</dbReference>
<proteinExistence type="inferred from homology"/>
<feature type="domain" description="Glycosyltransferase 2-like" evidence="4">
    <location>
        <begin position="5"/>
        <end position="137"/>
    </location>
</feature>
<dbReference type="RefSeq" id="WP_042389882.1">
    <property type="nucleotide sequence ID" value="NZ_BBMZ01000007.1"/>
</dbReference>
<evidence type="ECO:0000313" key="5">
    <source>
        <dbReference type="EMBL" id="GAL57504.1"/>
    </source>
</evidence>
<gene>
    <name evidence="5" type="ORF">EV102420_07_03260</name>
</gene>
<reference evidence="5 6" key="1">
    <citation type="submission" date="2014-09" db="EMBL/GenBank/DDBJ databases">
        <title>Whole genome shotgun sequence of Escherichia vulneris NBRC 102420.</title>
        <authorList>
            <person name="Yoshida Y."/>
            <person name="Hosoyama A."/>
            <person name="Tsuchikane K."/>
            <person name="Ohji S."/>
            <person name="Ichikawa N."/>
            <person name="Kimura A."/>
            <person name="Yamazoe A."/>
            <person name="Ezaki T."/>
            <person name="Fujita N."/>
        </authorList>
    </citation>
    <scope>NUCLEOTIDE SEQUENCE [LARGE SCALE GENOMIC DNA]</scope>
    <source>
        <strain evidence="5 6">NBRC 102420</strain>
    </source>
</reference>
<dbReference type="AlphaFoldDB" id="A0A090V2N9"/>
<comment type="caution">
    <text evidence="5">The sequence shown here is derived from an EMBL/GenBank/DDBJ whole genome shotgun (WGS) entry which is preliminary data.</text>
</comment>
<dbReference type="PANTHER" id="PTHR43685">
    <property type="entry name" value="GLYCOSYLTRANSFERASE"/>
    <property type="match status" value="1"/>
</dbReference>
<dbReference type="eggNOG" id="COG1215">
    <property type="taxonomic scope" value="Bacteria"/>
</dbReference>
<keyword evidence="3 5" id="KW-0808">Transferase</keyword>
<dbReference type="STRING" id="1115515.EV102420_07_03260"/>
<evidence type="ECO:0000256" key="1">
    <source>
        <dbReference type="ARBA" id="ARBA00006739"/>
    </source>
</evidence>
<evidence type="ECO:0000259" key="4">
    <source>
        <dbReference type="Pfam" id="PF00535"/>
    </source>
</evidence>
<dbReference type="Gene3D" id="3.90.550.10">
    <property type="entry name" value="Spore Coat Polysaccharide Biosynthesis Protein SpsA, Chain A"/>
    <property type="match status" value="1"/>
</dbReference>
<dbReference type="SUPFAM" id="SSF53448">
    <property type="entry name" value="Nucleotide-diphospho-sugar transferases"/>
    <property type="match status" value="1"/>
</dbReference>
<accession>A0A090V2N9</accession>
<sequence>MVAFSVLMSLYEKENPTNLDECLKSLFDQTCPANEIIVVLDGPITEQLDAILIKWIELLPLDIVPLPGNVGLGNALNIGIESCNFNLIARMDTDDICVPNRFELQLAKFKECPDMCILGGAISEFESDTINTTGIRKVPVLHNDIIQYAILKNPFNHMTVMFKKDEILQAGGYMHHHFMEDYNLWLRVLSAGKVVGNLPDILVYARTGDSMLSRRHGFKYISSEFTLAKLKYKLGFQNIFSTSGVFLMRSIPRVLPIYVLRKIYSLLRTR</sequence>
<dbReference type="InterPro" id="IPR050834">
    <property type="entry name" value="Glycosyltransf_2"/>
</dbReference>
<evidence type="ECO:0000256" key="3">
    <source>
        <dbReference type="ARBA" id="ARBA00022679"/>
    </source>
</evidence>
<dbReference type="PANTHER" id="PTHR43685:SF5">
    <property type="entry name" value="GLYCOSYLTRANSFERASE EPSE-RELATED"/>
    <property type="match status" value="1"/>
</dbReference>
<evidence type="ECO:0000256" key="2">
    <source>
        <dbReference type="ARBA" id="ARBA00022676"/>
    </source>
</evidence>
<name>A0A090V2N9_PSEVU</name>
<organism evidence="5 6">
    <name type="scientific">Pseudescherichia vulneris NBRC 102420</name>
    <dbReference type="NCBI Taxonomy" id="1115515"/>
    <lineage>
        <taxon>Bacteria</taxon>
        <taxon>Pseudomonadati</taxon>
        <taxon>Pseudomonadota</taxon>
        <taxon>Gammaproteobacteria</taxon>
        <taxon>Enterobacterales</taxon>
        <taxon>Enterobacteriaceae</taxon>
        <taxon>Pseudescherichia</taxon>
    </lineage>
</organism>
<dbReference type="OrthoDB" id="9802649at2"/>
<protein>
    <submittedName>
        <fullName evidence="5">Putative glycosyltransferase</fullName>
    </submittedName>
</protein>
<keyword evidence="2" id="KW-0328">Glycosyltransferase</keyword>
<dbReference type="Proteomes" id="UP000029462">
    <property type="component" value="Unassembled WGS sequence"/>
</dbReference>
<dbReference type="InterPro" id="IPR029044">
    <property type="entry name" value="Nucleotide-diphossugar_trans"/>
</dbReference>
<comment type="similarity">
    <text evidence="1">Belongs to the glycosyltransferase 2 family.</text>
</comment>
<dbReference type="Pfam" id="PF00535">
    <property type="entry name" value="Glycos_transf_2"/>
    <property type="match status" value="1"/>
</dbReference>
<keyword evidence="6" id="KW-1185">Reference proteome</keyword>
<evidence type="ECO:0000313" key="6">
    <source>
        <dbReference type="Proteomes" id="UP000029462"/>
    </source>
</evidence>